<evidence type="ECO:0000256" key="1">
    <source>
        <dbReference type="ARBA" id="ARBA00004442"/>
    </source>
</evidence>
<keyword evidence="4" id="KW-0472">Membrane</keyword>
<proteinExistence type="inferred from homology"/>
<reference evidence="10 11" key="1">
    <citation type="submission" date="2016-10" db="EMBL/GenBank/DDBJ databases">
        <authorList>
            <person name="de Groot N.N."/>
        </authorList>
    </citation>
    <scope>NUCLEOTIDE SEQUENCE [LARGE SCALE GENOMIC DNA]</scope>
    <source>
        <strain evidence="10 11">CGMCC 1.9156</strain>
    </source>
</reference>
<evidence type="ECO:0000256" key="3">
    <source>
        <dbReference type="ARBA" id="ARBA00022729"/>
    </source>
</evidence>
<dbReference type="STRING" id="655355.SAMN05216283_10141"/>
<feature type="region of interest" description="Disordered" evidence="6">
    <location>
        <begin position="515"/>
        <end position="536"/>
    </location>
</feature>
<name>A0A1I2A9M6_9BACT</name>
<evidence type="ECO:0000313" key="10">
    <source>
        <dbReference type="EMBL" id="SFE39703.1"/>
    </source>
</evidence>
<evidence type="ECO:0000256" key="2">
    <source>
        <dbReference type="ARBA" id="ARBA00006275"/>
    </source>
</evidence>
<dbReference type="RefSeq" id="WP_093917806.1">
    <property type="nucleotide sequence ID" value="NZ_FONW01000001.1"/>
</dbReference>
<dbReference type="InterPro" id="IPR012944">
    <property type="entry name" value="SusD_RagB_dom"/>
</dbReference>
<evidence type="ECO:0000256" key="6">
    <source>
        <dbReference type="SAM" id="MobiDB-lite"/>
    </source>
</evidence>
<comment type="subcellular location">
    <subcellularLocation>
        <location evidence="1">Cell outer membrane</location>
    </subcellularLocation>
</comment>
<protein>
    <submittedName>
        <fullName evidence="10">SusD family protein</fullName>
    </submittedName>
</protein>
<dbReference type="Proteomes" id="UP000198964">
    <property type="component" value="Unassembled WGS sequence"/>
</dbReference>
<evidence type="ECO:0000256" key="7">
    <source>
        <dbReference type="SAM" id="SignalP"/>
    </source>
</evidence>
<dbReference type="Pfam" id="PF14322">
    <property type="entry name" value="SusD-like_3"/>
    <property type="match status" value="1"/>
</dbReference>
<dbReference type="Gene3D" id="1.25.40.390">
    <property type="match status" value="1"/>
</dbReference>
<gene>
    <name evidence="10" type="ORF">SAMN05216283_10141</name>
</gene>
<dbReference type="InterPro" id="IPR033985">
    <property type="entry name" value="SusD-like_N"/>
</dbReference>
<feature type="signal peptide" evidence="7">
    <location>
        <begin position="1"/>
        <end position="18"/>
    </location>
</feature>
<evidence type="ECO:0000259" key="8">
    <source>
        <dbReference type="Pfam" id="PF07980"/>
    </source>
</evidence>
<feature type="chain" id="PRO_5011687046" evidence="7">
    <location>
        <begin position="19"/>
        <end position="536"/>
    </location>
</feature>
<feature type="domain" description="RagB/SusD" evidence="8">
    <location>
        <begin position="372"/>
        <end position="520"/>
    </location>
</feature>
<dbReference type="PROSITE" id="PS51257">
    <property type="entry name" value="PROKAR_LIPOPROTEIN"/>
    <property type="match status" value="1"/>
</dbReference>
<keyword evidence="3 7" id="KW-0732">Signal</keyword>
<evidence type="ECO:0000256" key="5">
    <source>
        <dbReference type="ARBA" id="ARBA00023237"/>
    </source>
</evidence>
<dbReference type="InterPro" id="IPR011990">
    <property type="entry name" value="TPR-like_helical_dom_sf"/>
</dbReference>
<keyword evidence="5" id="KW-0998">Cell outer membrane</keyword>
<sequence>MNINKIYFLALIASLSLALTSCEDLDTLPGGKEVTDSQKDEVVNNDPSKAEAGVNSIFAQFSVFAPNEKVFDAERHNDFGYGALMMFTDANGNDVISEDNGYNWTGNDLDYTDREHTSREVQIIWNEMYAIIDMTNSVIGANPLDVEDPTRQFYLGQGLATRSFSYWVLAQLFQFNYVGNESALCVPIVTNENSDETAINGAPRATVKEVYELIQSDIDKAIDLLTKAEGEGIARKDKRYVDLSVAYGIRARINLTMQKWSEAASDAAKAIELSSAAPASIEDVKKPAFWTVNEANWMWGIVINETDRVVTSGIVNWISHIGSLNWGYANYSGGKQINKILFESIPASDVRKGWWIDEDLTSPNLNEEQAEKMVKTGYPAFTQVKFAPYNNIVGNSTNANDIPLMRIEEMYLIKAEAEAMSGADGKSTLENFVKTYRNPDYVCQATSATDIQEEVFNQRRIELWGEGLNWFDIMRLNKGVDRRGAGYPNATTIFNIPPKDNILLWRIPEAEIQANPSLSEADNNPHASKPTPVEDI</sequence>
<evidence type="ECO:0000313" key="11">
    <source>
        <dbReference type="Proteomes" id="UP000198964"/>
    </source>
</evidence>
<dbReference type="Pfam" id="PF07980">
    <property type="entry name" value="SusD_RagB"/>
    <property type="match status" value="1"/>
</dbReference>
<dbReference type="AlphaFoldDB" id="A0A1I2A9M6"/>
<accession>A0A1I2A9M6</accession>
<evidence type="ECO:0000259" key="9">
    <source>
        <dbReference type="Pfam" id="PF14322"/>
    </source>
</evidence>
<evidence type="ECO:0000256" key="4">
    <source>
        <dbReference type="ARBA" id="ARBA00023136"/>
    </source>
</evidence>
<comment type="similarity">
    <text evidence="2">Belongs to the SusD family.</text>
</comment>
<dbReference type="EMBL" id="FONW01000001">
    <property type="protein sequence ID" value="SFE39703.1"/>
    <property type="molecule type" value="Genomic_DNA"/>
</dbReference>
<keyword evidence="11" id="KW-1185">Reference proteome</keyword>
<feature type="compositionally biased region" description="Polar residues" evidence="6">
    <location>
        <begin position="515"/>
        <end position="526"/>
    </location>
</feature>
<organism evidence="10 11">
    <name type="scientific">Sunxiuqinia elliptica</name>
    <dbReference type="NCBI Taxonomy" id="655355"/>
    <lineage>
        <taxon>Bacteria</taxon>
        <taxon>Pseudomonadati</taxon>
        <taxon>Bacteroidota</taxon>
        <taxon>Bacteroidia</taxon>
        <taxon>Marinilabiliales</taxon>
        <taxon>Prolixibacteraceae</taxon>
        <taxon>Sunxiuqinia</taxon>
    </lineage>
</organism>
<dbReference type="GO" id="GO:0009279">
    <property type="term" value="C:cell outer membrane"/>
    <property type="evidence" value="ECO:0007669"/>
    <property type="project" value="UniProtKB-SubCell"/>
</dbReference>
<feature type="domain" description="SusD-like N-terminal" evidence="9">
    <location>
        <begin position="98"/>
        <end position="231"/>
    </location>
</feature>
<dbReference type="SUPFAM" id="SSF48452">
    <property type="entry name" value="TPR-like"/>
    <property type="match status" value="1"/>
</dbReference>